<dbReference type="SMART" id="SM00034">
    <property type="entry name" value="CLECT"/>
    <property type="match status" value="1"/>
</dbReference>
<dbReference type="InterPro" id="IPR050111">
    <property type="entry name" value="C-type_lectin/snaclec_domain"/>
</dbReference>
<organism evidence="2 3">
    <name type="scientific">Acrobeloides nanus</name>
    <dbReference type="NCBI Taxonomy" id="290746"/>
    <lineage>
        <taxon>Eukaryota</taxon>
        <taxon>Metazoa</taxon>
        <taxon>Ecdysozoa</taxon>
        <taxon>Nematoda</taxon>
        <taxon>Chromadorea</taxon>
        <taxon>Rhabditida</taxon>
        <taxon>Tylenchina</taxon>
        <taxon>Cephalobomorpha</taxon>
        <taxon>Cephaloboidea</taxon>
        <taxon>Cephalobidae</taxon>
        <taxon>Acrobeloides</taxon>
    </lineage>
</organism>
<evidence type="ECO:0000313" key="2">
    <source>
        <dbReference type="Proteomes" id="UP000887540"/>
    </source>
</evidence>
<name>A0A914E401_9BILA</name>
<dbReference type="Pfam" id="PF00059">
    <property type="entry name" value="Lectin_C"/>
    <property type="match status" value="1"/>
</dbReference>
<dbReference type="InterPro" id="IPR016187">
    <property type="entry name" value="CTDL_fold"/>
</dbReference>
<dbReference type="CDD" id="cd00037">
    <property type="entry name" value="CLECT"/>
    <property type="match status" value="1"/>
</dbReference>
<dbReference type="Proteomes" id="UP000887540">
    <property type="component" value="Unplaced"/>
</dbReference>
<dbReference type="InterPro" id="IPR001304">
    <property type="entry name" value="C-type_lectin-like"/>
</dbReference>
<dbReference type="WBParaSite" id="ACRNAN_scaffold526.g20795.t1">
    <property type="protein sequence ID" value="ACRNAN_scaffold526.g20795.t1"/>
    <property type="gene ID" value="ACRNAN_scaffold526.g20795"/>
</dbReference>
<dbReference type="SUPFAM" id="SSF56436">
    <property type="entry name" value="C-type lectin-like"/>
    <property type="match status" value="1"/>
</dbReference>
<proteinExistence type="predicted"/>
<keyword evidence="2" id="KW-1185">Reference proteome</keyword>
<evidence type="ECO:0000313" key="3">
    <source>
        <dbReference type="WBParaSite" id="ACRNAN_scaffold526.g20795.t1"/>
    </source>
</evidence>
<feature type="domain" description="C-type lectin" evidence="1">
    <location>
        <begin position="57"/>
        <end position="164"/>
    </location>
</feature>
<dbReference type="AlphaFoldDB" id="A0A914E401"/>
<protein>
    <submittedName>
        <fullName evidence="3">C-type lectin domain-containing protein</fullName>
    </submittedName>
</protein>
<dbReference type="InterPro" id="IPR016186">
    <property type="entry name" value="C-type_lectin-like/link_sf"/>
</dbReference>
<dbReference type="PROSITE" id="PS50041">
    <property type="entry name" value="C_TYPE_LECTIN_2"/>
    <property type="match status" value="1"/>
</dbReference>
<dbReference type="PANTHER" id="PTHR22803">
    <property type="entry name" value="MANNOSE, PHOSPHOLIPASE, LECTIN RECEPTOR RELATED"/>
    <property type="match status" value="1"/>
</dbReference>
<reference evidence="3" key="1">
    <citation type="submission" date="2022-11" db="UniProtKB">
        <authorList>
            <consortium name="WormBaseParasite"/>
        </authorList>
    </citation>
    <scope>IDENTIFICATION</scope>
</reference>
<evidence type="ECO:0000259" key="1">
    <source>
        <dbReference type="PROSITE" id="PS50041"/>
    </source>
</evidence>
<accession>A0A914E401</accession>
<sequence length="179" mass="20142">MKKLAQPVIANGLDAIVMHLPNGLWYNENRLGKNPYICEVPIASSPCCTAGWTYFEQVNRCYMTLDDGILYWSKSQNSCLVYGGNLVSIHSDDDEFIVTAIALNYIGYNNPPYIGLYQNDNNTWAWSDGTPFDYSKWAPSFPSTLSNYAYIYVSEDTTNNGWRNYRDGSGGICQGVTFC</sequence>
<dbReference type="Gene3D" id="3.10.100.10">
    <property type="entry name" value="Mannose-Binding Protein A, subunit A"/>
    <property type="match status" value="1"/>
</dbReference>